<gene>
    <name evidence="6" type="ORF">Csa_6G324800</name>
</gene>
<dbReference type="PANTHER" id="PTHR11540">
    <property type="entry name" value="MALATE AND LACTATE DEHYDROGENASE"/>
    <property type="match status" value="1"/>
</dbReference>
<dbReference type="GO" id="GO:0006099">
    <property type="term" value="P:tricarboxylic acid cycle"/>
    <property type="evidence" value="ECO:0007669"/>
    <property type="project" value="UniProtKB-KW"/>
</dbReference>
<proteinExistence type="predicted"/>
<evidence type="ECO:0000256" key="4">
    <source>
        <dbReference type="ARBA" id="ARBA00023027"/>
    </source>
</evidence>
<feature type="domain" description="Lactate/malate dehydrogenase C-terminal" evidence="5">
    <location>
        <begin position="64"/>
        <end position="122"/>
    </location>
</feature>
<reference evidence="6 7" key="3">
    <citation type="journal article" date="2010" name="BMC Genomics">
        <title>Transcriptome sequencing and comparative analysis of cucumber flowers with different sex types.</title>
        <authorList>
            <person name="Guo S."/>
            <person name="Zheng Y."/>
            <person name="Joung J.G."/>
            <person name="Liu S."/>
            <person name="Zhang Z."/>
            <person name="Crasta O.R."/>
            <person name="Sobral B.W."/>
            <person name="Xu Y."/>
            <person name="Huang S."/>
            <person name="Fei Z."/>
        </authorList>
    </citation>
    <scope>NUCLEOTIDE SEQUENCE [LARGE SCALE GENOMIC DNA]</scope>
    <source>
        <strain evidence="7">cv. 9930</strain>
    </source>
</reference>
<dbReference type="AlphaFoldDB" id="A0A0A0KI35"/>
<keyword evidence="3" id="KW-0560">Oxidoreductase</keyword>
<dbReference type="GO" id="GO:0030060">
    <property type="term" value="F:L-malate dehydrogenase (NAD+) activity"/>
    <property type="evidence" value="ECO:0000318"/>
    <property type="project" value="GO_Central"/>
</dbReference>
<dbReference type="SUPFAM" id="SSF51735">
    <property type="entry name" value="NAD(P)-binding Rossmann-fold domains"/>
    <property type="match status" value="1"/>
</dbReference>
<sequence length="162" mass="17382">MSMLVVSLNLYDIVNVKGVVADISHLKSLVEAVADNCPNAFIHIISNPVNSTVPIAAEGRKNLNLIDIDVLVVGGHAGITIVTLISKTRPSVSFTHEQIQELTVRIQNAGIEVVEAKARAGSVESSFHALDRDSDGLSKYGQKALEALKLELKTNIEKVSKS</sequence>
<dbReference type="Gene3D" id="3.90.110.10">
    <property type="entry name" value="Lactate dehydrogenase/glycoside hydrolase, family 4, C-terminal"/>
    <property type="match status" value="1"/>
</dbReference>
<dbReference type="Gene3D" id="3.40.50.720">
    <property type="entry name" value="NAD(P)-binding Rossmann-like Domain"/>
    <property type="match status" value="1"/>
</dbReference>
<dbReference type="EC" id="1.1.1.37" evidence="1"/>
<accession>A0A0A0KI35</accession>
<dbReference type="PANTHER" id="PTHR11540:SF16">
    <property type="entry name" value="MALATE DEHYDROGENASE, MITOCHONDRIAL"/>
    <property type="match status" value="1"/>
</dbReference>
<evidence type="ECO:0000259" key="5">
    <source>
        <dbReference type="Pfam" id="PF02866"/>
    </source>
</evidence>
<protein>
    <recommendedName>
        <fullName evidence="1">malate dehydrogenase</fullName>
        <ecNumber evidence="1">1.1.1.37</ecNumber>
    </recommendedName>
</protein>
<dbReference type="SUPFAM" id="SSF56327">
    <property type="entry name" value="LDH C-terminal domain-like"/>
    <property type="match status" value="1"/>
</dbReference>
<dbReference type="InterPro" id="IPR015955">
    <property type="entry name" value="Lactate_DH/Glyco_Ohase_4_C"/>
</dbReference>
<evidence type="ECO:0000256" key="1">
    <source>
        <dbReference type="ARBA" id="ARBA00012995"/>
    </source>
</evidence>
<dbReference type="EMBL" id="CM002927">
    <property type="protein sequence ID" value="KGN47436.1"/>
    <property type="molecule type" value="Genomic_DNA"/>
</dbReference>
<keyword evidence="7" id="KW-1185">Reference proteome</keyword>
<dbReference type="STRING" id="3659.A0A0A0KI35"/>
<dbReference type="Gramene" id="KGN47436">
    <property type="protein sequence ID" value="KGN47436"/>
    <property type="gene ID" value="Csa_6G324800"/>
</dbReference>
<reference evidence="6 7" key="4">
    <citation type="journal article" date="2011" name="BMC Genomics">
        <title>RNA-Seq improves annotation of protein-coding genes in the cucumber genome.</title>
        <authorList>
            <person name="Li Z."/>
            <person name="Zhang Z."/>
            <person name="Yan P."/>
            <person name="Huang S."/>
            <person name="Fei Z."/>
            <person name="Lin K."/>
        </authorList>
    </citation>
    <scope>NUCLEOTIDE SEQUENCE [LARGE SCALE GENOMIC DNA]</scope>
    <source>
        <strain evidence="7">cv. 9930</strain>
    </source>
</reference>
<keyword evidence="4" id="KW-0520">NAD</keyword>
<reference evidence="6 7" key="1">
    <citation type="journal article" date="2009" name="Nat. Genet.">
        <title>The genome of the cucumber, Cucumis sativus L.</title>
        <authorList>
            <person name="Huang S."/>
            <person name="Li R."/>
            <person name="Zhang Z."/>
            <person name="Li L."/>
            <person name="Gu X."/>
            <person name="Fan W."/>
            <person name="Lucas W.J."/>
            <person name="Wang X."/>
            <person name="Xie B."/>
            <person name="Ni P."/>
            <person name="Ren Y."/>
            <person name="Zhu H."/>
            <person name="Li J."/>
            <person name="Lin K."/>
            <person name="Jin W."/>
            <person name="Fei Z."/>
            <person name="Li G."/>
            <person name="Staub J."/>
            <person name="Kilian A."/>
            <person name="van der Vossen E.A."/>
            <person name="Wu Y."/>
            <person name="Guo J."/>
            <person name="He J."/>
            <person name="Jia Z."/>
            <person name="Ren Y."/>
            <person name="Tian G."/>
            <person name="Lu Y."/>
            <person name="Ruan J."/>
            <person name="Qian W."/>
            <person name="Wang M."/>
            <person name="Huang Q."/>
            <person name="Li B."/>
            <person name="Xuan Z."/>
            <person name="Cao J."/>
            <person name="Asan"/>
            <person name="Wu Z."/>
            <person name="Zhang J."/>
            <person name="Cai Q."/>
            <person name="Bai Y."/>
            <person name="Zhao B."/>
            <person name="Han Y."/>
            <person name="Li Y."/>
            <person name="Li X."/>
            <person name="Wang S."/>
            <person name="Shi Q."/>
            <person name="Liu S."/>
            <person name="Cho W.K."/>
            <person name="Kim J.Y."/>
            <person name="Xu Y."/>
            <person name="Heller-Uszynska K."/>
            <person name="Miao H."/>
            <person name="Cheng Z."/>
            <person name="Zhang S."/>
            <person name="Wu J."/>
            <person name="Yang Y."/>
            <person name="Kang H."/>
            <person name="Li M."/>
            <person name="Liang H."/>
            <person name="Ren X."/>
            <person name="Shi Z."/>
            <person name="Wen M."/>
            <person name="Jian M."/>
            <person name="Yang H."/>
            <person name="Zhang G."/>
            <person name="Yang Z."/>
            <person name="Chen R."/>
            <person name="Liu S."/>
            <person name="Li J."/>
            <person name="Ma L."/>
            <person name="Liu H."/>
            <person name="Zhou Y."/>
            <person name="Zhao J."/>
            <person name="Fang X."/>
            <person name="Li G."/>
            <person name="Fang L."/>
            <person name="Li Y."/>
            <person name="Liu D."/>
            <person name="Zheng H."/>
            <person name="Zhang Y."/>
            <person name="Qin N."/>
            <person name="Li Z."/>
            <person name="Yang G."/>
            <person name="Yang S."/>
            <person name="Bolund L."/>
            <person name="Kristiansen K."/>
            <person name="Zheng H."/>
            <person name="Li S."/>
            <person name="Zhang X."/>
            <person name="Yang H."/>
            <person name="Wang J."/>
            <person name="Sun R."/>
            <person name="Zhang B."/>
            <person name="Jiang S."/>
            <person name="Wang J."/>
            <person name="Du Y."/>
            <person name="Li S."/>
        </authorList>
    </citation>
    <scope>NUCLEOTIDE SEQUENCE [LARGE SCALE GENOMIC DNA]</scope>
    <source>
        <strain evidence="7">cv. 9930</strain>
    </source>
</reference>
<dbReference type="Pfam" id="PF02866">
    <property type="entry name" value="Ldh_1_C"/>
    <property type="match status" value="1"/>
</dbReference>
<dbReference type="InterPro" id="IPR022383">
    <property type="entry name" value="Lactate/malate_DH_C"/>
</dbReference>
<organism evidence="6 7">
    <name type="scientific">Cucumis sativus</name>
    <name type="common">Cucumber</name>
    <dbReference type="NCBI Taxonomy" id="3659"/>
    <lineage>
        <taxon>Eukaryota</taxon>
        <taxon>Viridiplantae</taxon>
        <taxon>Streptophyta</taxon>
        <taxon>Embryophyta</taxon>
        <taxon>Tracheophyta</taxon>
        <taxon>Spermatophyta</taxon>
        <taxon>Magnoliopsida</taxon>
        <taxon>eudicotyledons</taxon>
        <taxon>Gunneridae</taxon>
        <taxon>Pentapetalae</taxon>
        <taxon>rosids</taxon>
        <taxon>fabids</taxon>
        <taxon>Cucurbitales</taxon>
        <taxon>Cucurbitaceae</taxon>
        <taxon>Benincaseae</taxon>
        <taxon>Cucumis</taxon>
    </lineage>
</organism>
<dbReference type="Proteomes" id="UP000029981">
    <property type="component" value="Chromosome 6"/>
</dbReference>
<dbReference type="InterPro" id="IPR036291">
    <property type="entry name" value="NAD(P)-bd_dom_sf"/>
</dbReference>
<reference evidence="6 7" key="2">
    <citation type="journal article" date="2009" name="PLoS ONE">
        <title>An integrated genetic and cytogenetic map of the cucumber genome.</title>
        <authorList>
            <person name="Ren Y."/>
            <person name="Zhang Z."/>
            <person name="Liu J."/>
            <person name="Staub J.E."/>
            <person name="Han Y."/>
            <person name="Cheng Z."/>
            <person name="Li X."/>
            <person name="Lu J."/>
            <person name="Miao H."/>
            <person name="Kang H."/>
            <person name="Xie B."/>
            <person name="Gu X."/>
            <person name="Wang X."/>
            <person name="Du Y."/>
            <person name="Jin W."/>
            <person name="Huang S."/>
        </authorList>
    </citation>
    <scope>NUCLEOTIDE SEQUENCE [LARGE SCALE GENOMIC DNA]</scope>
    <source>
        <strain evidence="7">cv. 9930</strain>
    </source>
</reference>
<evidence type="ECO:0000313" key="7">
    <source>
        <dbReference type="Proteomes" id="UP000029981"/>
    </source>
</evidence>
<name>A0A0A0KI35_CUCSA</name>
<evidence type="ECO:0000313" key="6">
    <source>
        <dbReference type="EMBL" id="KGN47436.1"/>
    </source>
</evidence>
<evidence type="ECO:0000256" key="2">
    <source>
        <dbReference type="ARBA" id="ARBA00022532"/>
    </source>
</evidence>
<dbReference type="GO" id="GO:0005737">
    <property type="term" value="C:cytoplasm"/>
    <property type="evidence" value="ECO:0000318"/>
    <property type="project" value="GO_Central"/>
</dbReference>
<keyword evidence="2" id="KW-0816">Tricarboxylic acid cycle</keyword>
<evidence type="ECO:0000256" key="3">
    <source>
        <dbReference type="ARBA" id="ARBA00023002"/>
    </source>
</evidence>